<dbReference type="Pfam" id="PF24714">
    <property type="entry name" value="TOR1L1_N"/>
    <property type="match status" value="1"/>
</dbReference>
<dbReference type="Proteomes" id="UP001229421">
    <property type="component" value="Unassembled WGS sequence"/>
</dbReference>
<dbReference type="Gene3D" id="1.25.10.10">
    <property type="entry name" value="Leucine-rich Repeat Variant"/>
    <property type="match status" value="1"/>
</dbReference>
<reference evidence="4" key="1">
    <citation type="journal article" date="2023" name="bioRxiv">
        <title>Improved chromosome-level genome assembly for marigold (Tagetes erecta).</title>
        <authorList>
            <person name="Jiang F."/>
            <person name="Yuan L."/>
            <person name="Wang S."/>
            <person name="Wang H."/>
            <person name="Xu D."/>
            <person name="Wang A."/>
            <person name="Fan W."/>
        </authorList>
    </citation>
    <scope>NUCLEOTIDE SEQUENCE</scope>
    <source>
        <strain evidence="4">WSJ</strain>
        <tissue evidence="4">Leaf</tissue>
    </source>
</reference>
<sequence length="600" mass="65953">MSLSKRVSLPPQSPSQPQPDLKHRVITCLNKLSDRDTLSVATTELESIASSLNHDSFAPFLTYLSSTSSSDKSPVRKQCVRILGVLSVTHGDALSPHVVKMIATVVKRLRDPDSAVRSACVGAVTSIVTEITKPAFSLVSKPLIEAVLTEQDHNSQIGSALCLSAAIEASPDPEPAHLQKLLPRVLKLIKSDSFKAKPALLTVIGSIAGAGATVFNRNSLNSLVPCLIEFLSSDDWATRKAAVEALGRLAVTEKVHLTGFRSLCITSLENKRFDKVKVVRESMNQTLELWKEIPGHPDEVPVSPQLNGNSPSKVPAAILDSSPKETTPSSKHSPIQRSNPNTTQSRSPPKSNYKKPSALVARKMDFEQKTDLKVNIPVPKAESDTLDVDKTIILETEKRVIPNKTKFGSRVVPFTDECEFDRDMNGNTTEYGNQKEVEDISRIQKQLVQIENQQSNLLNLLQKFIGSSRSGMNSLETRVNGLEKVLDEISYDFAISTGRVSRTDSCCMGTEFLSPKYWRRAEGSFPSSRSPFRGSNQSSIDICLPNNNFNLNSPRSSFENPVRSFDAFSSARKKKAAQGQNRNFDRFDGGSLANCIQQRM</sequence>
<dbReference type="FunFam" id="1.25.10.10:FF:000549">
    <property type="entry name" value="ARM repeat superfamily protein"/>
    <property type="match status" value="1"/>
</dbReference>
<feature type="region of interest" description="Disordered" evidence="2">
    <location>
        <begin position="292"/>
        <end position="356"/>
    </location>
</feature>
<dbReference type="PANTHER" id="PTHR31355">
    <property type="entry name" value="MICROTUBULE-ASSOCIATED PROTEIN TORTIFOLIA1"/>
    <property type="match status" value="1"/>
</dbReference>
<dbReference type="InterPro" id="IPR016024">
    <property type="entry name" value="ARM-type_fold"/>
</dbReference>
<dbReference type="SUPFAM" id="SSF48371">
    <property type="entry name" value="ARM repeat"/>
    <property type="match status" value="1"/>
</dbReference>
<feature type="compositionally biased region" description="Polar residues" evidence="2">
    <location>
        <begin position="324"/>
        <end position="350"/>
    </location>
</feature>
<dbReference type="PANTHER" id="PTHR31355:SF28">
    <property type="entry name" value="MICROTUBULE-ASSOCIATED PROTEIN TORTIFOLIA1-LIKE"/>
    <property type="match status" value="1"/>
</dbReference>
<dbReference type="InterPro" id="IPR033337">
    <property type="entry name" value="TORTIFOLIA1/SINE1-2"/>
</dbReference>
<dbReference type="InterPro" id="IPR011989">
    <property type="entry name" value="ARM-like"/>
</dbReference>
<dbReference type="GO" id="GO:0008017">
    <property type="term" value="F:microtubule binding"/>
    <property type="evidence" value="ECO:0007669"/>
    <property type="project" value="InterPro"/>
</dbReference>
<evidence type="ECO:0000256" key="2">
    <source>
        <dbReference type="SAM" id="MobiDB-lite"/>
    </source>
</evidence>
<organism evidence="4 5">
    <name type="scientific">Tagetes erecta</name>
    <name type="common">African marigold</name>
    <dbReference type="NCBI Taxonomy" id="13708"/>
    <lineage>
        <taxon>Eukaryota</taxon>
        <taxon>Viridiplantae</taxon>
        <taxon>Streptophyta</taxon>
        <taxon>Embryophyta</taxon>
        <taxon>Tracheophyta</taxon>
        <taxon>Spermatophyta</taxon>
        <taxon>Magnoliopsida</taxon>
        <taxon>eudicotyledons</taxon>
        <taxon>Gunneridae</taxon>
        <taxon>Pentapetalae</taxon>
        <taxon>asterids</taxon>
        <taxon>campanulids</taxon>
        <taxon>Asterales</taxon>
        <taxon>Asteraceae</taxon>
        <taxon>Asteroideae</taxon>
        <taxon>Heliantheae alliance</taxon>
        <taxon>Tageteae</taxon>
        <taxon>Tagetes</taxon>
    </lineage>
</organism>
<comment type="caution">
    <text evidence="4">The sequence shown here is derived from an EMBL/GenBank/DDBJ whole genome shotgun (WGS) entry which is preliminary data.</text>
</comment>
<evidence type="ECO:0000256" key="1">
    <source>
        <dbReference type="SAM" id="Coils"/>
    </source>
</evidence>
<evidence type="ECO:0000313" key="5">
    <source>
        <dbReference type="Proteomes" id="UP001229421"/>
    </source>
</evidence>
<evidence type="ECO:0000259" key="3">
    <source>
        <dbReference type="Pfam" id="PF24714"/>
    </source>
</evidence>
<proteinExistence type="predicted"/>
<dbReference type="InterPro" id="IPR057600">
    <property type="entry name" value="TORTIFOLIA1/SINE1-2_N"/>
</dbReference>
<feature type="domain" description="TORTIFOLIA1/SINE1-2 N-terminal" evidence="3">
    <location>
        <begin position="20"/>
        <end position="292"/>
    </location>
</feature>
<keyword evidence="5" id="KW-1185">Reference proteome</keyword>
<dbReference type="GO" id="GO:0005874">
    <property type="term" value="C:microtubule"/>
    <property type="evidence" value="ECO:0007669"/>
    <property type="project" value="InterPro"/>
</dbReference>
<dbReference type="AlphaFoldDB" id="A0AAD8NYP0"/>
<feature type="region of interest" description="Disordered" evidence="2">
    <location>
        <begin position="1"/>
        <end position="20"/>
    </location>
</feature>
<keyword evidence="1" id="KW-0175">Coiled coil</keyword>
<accession>A0AAD8NYP0</accession>
<gene>
    <name evidence="4" type="ORF">QVD17_21183</name>
</gene>
<name>A0AAD8NYP0_TARER</name>
<evidence type="ECO:0000313" key="4">
    <source>
        <dbReference type="EMBL" id="KAK1425822.1"/>
    </source>
</evidence>
<feature type="coiled-coil region" evidence="1">
    <location>
        <begin position="433"/>
        <end position="463"/>
    </location>
</feature>
<dbReference type="EMBL" id="JAUHHV010000005">
    <property type="protein sequence ID" value="KAK1425822.1"/>
    <property type="molecule type" value="Genomic_DNA"/>
</dbReference>
<protein>
    <recommendedName>
        <fullName evidence="3">TORTIFOLIA1/SINE1-2 N-terminal domain-containing protein</fullName>
    </recommendedName>
</protein>